<evidence type="ECO:0000256" key="1">
    <source>
        <dbReference type="SAM" id="SignalP"/>
    </source>
</evidence>
<dbReference type="Proteomes" id="UP000038010">
    <property type="component" value="Unassembled WGS sequence"/>
</dbReference>
<dbReference type="EMBL" id="LFJN01000026">
    <property type="protein sequence ID" value="KPI37087.1"/>
    <property type="molecule type" value="Genomic_DNA"/>
</dbReference>
<evidence type="ECO:0000313" key="3">
    <source>
        <dbReference type="Proteomes" id="UP000038010"/>
    </source>
</evidence>
<dbReference type="AlphaFoldDB" id="A0A0N1HPD4"/>
<dbReference type="RefSeq" id="XP_017997050.1">
    <property type="nucleotide sequence ID" value="XM_018143732.1"/>
</dbReference>
<gene>
    <name evidence="2" type="ORF">AB675_3661</name>
</gene>
<dbReference type="VEuPathDB" id="FungiDB:AB675_3661"/>
<name>A0A0N1HPD4_9EURO</name>
<dbReference type="GeneID" id="28735612"/>
<protein>
    <recommendedName>
        <fullName evidence="4">Secreted protein</fullName>
    </recommendedName>
</protein>
<proteinExistence type="predicted"/>
<organism evidence="2 3">
    <name type="scientific">Cyphellophora attinorum</name>
    <dbReference type="NCBI Taxonomy" id="1664694"/>
    <lineage>
        <taxon>Eukaryota</taxon>
        <taxon>Fungi</taxon>
        <taxon>Dikarya</taxon>
        <taxon>Ascomycota</taxon>
        <taxon>Pezizomycotina</taxon>
        <taxon>Eurotiomycetes</taxon>
        <taxon>Chaetothyriomycetidae</taxon>
        <taxon>Chaetothyriales</taxon>
        <taxon>Cyphellophoraceae</taxon>
        <taxon>Cyphellophora</taxon>
    </lineage>
</organism>
<evidence type="ECO:0000313" key="2">
    <source>
        <dbReference type="EMBL" id="KPI37087.1"/>
    </source>
</evidence>
<sequence length="168" mass="17718">MLNIWTFAVIAPLTSLVTSTSVCGDQGGPPGSTWTNTCDLAVLVGQNGTGPEKTCASTKGVSAQLDSAFGCDHVTTKNDTGARPGYSKCRNIVDQAIDFQGSTGDFVVYCNGCTNGTGWTHVKVYDQKGCPRPELKPRAQVYDIVKGFPDPTAGMWCASVSILVFIAD</sequence>
<comment type="caution">
    <text evidence="2">The sequence shown here is derived from an EMBL/GenBank/DDBJ whole genome shotgun (WGS) entry which is preliminary data.</text>
</comment>
<evidence type="ECO:0008006" key="4">
    <source>
        <dbReference type="Google" id="ProtNLM"/>
    </source>
</evidence>
<feature type="signal peptide" evidence="1">
    <location>
        <begin position="1"/>
        <end position="19"/>
    </location>
</feature>
<feature type="chain" id="PRO_5005873429" description="Secreted protein" evidence="1">
    <location>
        <begin position="20"/>
        <end position="168"/>
    </location>
</feature>
<reference evidence="2 3" key="1">
    <citation type="submission" date="2015-06" db="EMBL/GenBank/DDBJ databases">
        <title>Draft genome of the ant-associated black yeast Phialophora attae CBS 131958.</title>
        <authorList>
            <person name="Moreno L.F."/>
            <person name="Stielow B.J."/>
            <person name="de Hoog S."/>
            <person name="Vicente V.A."/>
            <person name="Weiss V.A."/>
            <person name="de Vries M."/>
            <person name="Cruz L.M."/>
            <person name="Souza E.M."/>
        </authorList>
    </citation>
    <scope>NUCLEOTIDE SEQUENCE [LARGE SCALE GENOMIC DNA]</scope>
    <source>
        <strain evidence="2 3">CBS 131958</strain>
    </source>
</reference>
<keyword evidence="1" id="KW-0732">Signal</keyword>
<accession>A0A0N1HPD4</accession>
<keyword evidence="3" id="KW-1185">Reference proteome</keyword>